<dbReference type="AlphaFoldDB" id="A0A4V2VRH4"/>
<dbReference type="SUPFAM" id="SSF51905">
    <property type="entry name" value="FAD/NAD(P)-binding domain"/>
    <property type="match status" value="1"/>
</dbReference>
<dbReference type="Gene3D" id="3.50.50.60">
    <property type="entry name" value="FAD/NAD(P)-binding domain"/>
    <property type="match status" value="1"/>
</dbReference>
<proteinExistence type="predicted"/>
<dbReference type="Pfam" id="PF12831">
    <property type="entry name" value="FAD_oxidored"/>
    <property type="match status" value="1"/>
</dbReference>
<gene>
    <name evidence="6" type="ORF">EV686_105240</name>
</gene>
<evidence type="ECO:0000256" key="1">
    <source>
        <dbReference type="ARBA" id="ARBA00022485"/>
    </source>
</evidence>
<sequence length="470" mass="50301">MRTDQMQAWDTEVLVIGAGAAGVAAAVTAARRGLDVTLVESGSMPGGELLTGMAIDGALNGCGEWVVGGFATELLDECKRLGGYIGALNDWRLIHYVCYDPEIMKLAVANLLARHGVKLLLHTFAYDVEHEHGRVKAVHILNKQGRTRITAPLFIDASGDGDIAAMAGASYLSGENGQYQPLSLMFRLANVNTGDLLDFLAREPEHFALGESDAIRGGRSDQEIAQEVKKQGHPTVFLKGDGPLLARAIEAGELYPTALIMIQPTSTEKREVCLNTTRVANIDATRTSELSTVLEPLSKQIEICTNFMRKRVPGFEHAVLSGLAQRIGIRETRRIACDETLSQEDVLSARKRRDGIGKGSHHVDIHQDGIGQLRIPVEGGGSYDIPWGCLLPKGLDNLAVAGRCLSADRPAHGSVRVMGPCMAMGQAAATAASLLLAEQGRSAETGFRAMDIAQLRQALASDGAILEGTH</sequence>
<comment type="caution">
    <text evidence="6">The sequence shown here is derived from an EMBL/GenBank/DDBJ whole genome shotgun (WGS) entry which is preliminary data.</text>
</comment>
<dbReference type="Proteomes" id="UP000294692">
    <property type="component" value="Unassembled WGS sequence"/>
</dbReference>
<dbReference type="PANTHER" id="PTHR43498">
    <property type="entry name" value="FERREDOXIN:COB-COM HETERODISULFIDE REDUCTASE SUBUNIT A"/>
    <property type="match status" value="1"/>
</dbReference>
<keyword evidence="1" id="KW-0004">4Fe-4S</keyword>
<evidence type="ECO:0000256" key="4">
    <source>
        <dbReference type="ARBA" id="ARBA00023004"/>
    </source>
</evidence>
<reference evidence="6 7" key="1">
    <citation type="submission" date="2019-03" db="EMBL/GenBank/DDBJ databases">
        <title>Genomic Encyclopedia of Type Strains, Phase IV (KMG-IV): sequencing the most valuable type-strain genomes for metagenomic binning, comparative biology and taxonomic classification.</title>
        <authorList>
            <person name="Goeker M."/>
        </authorList>
    </citation>
    <scope>NUCLEOTIDE SEQUENCE [LARGE SCALE GENOMIC DNA]</scope>
    <source>
        <strain evidence="6 7">DSM 100048</strain>
    </source>
</reference>
<dbReference type="GO" id="GO:0016491">
    <property type="term" value="F:oxidoreductase activity"/>
    <property type="evidence" value="ECO:0007669"/>
    <property type="project" value="UniProtKB-KW"/>
</dbReference>
<evidence type="ECO:0000313" key="6">
    <source>
        <dbReference type="EMBL" id="TCU98539.1"/>
    </source>
</evidence>
<accession>A0A4V2VRH4</accession>
<organism evidence="6 7">
    <name type="scientific">Paracandidimonas soli</name>
    <dbReference type="NCBI Taxonomy" id="1917182"/>
    <lineage>
        <taxon>Bacteria</taxon>
        <taxon>Pseudomonadati</taxon>
        <taxon>Pseudomonadota</taxon>
        <taxon>Betaproteobacteria</taxon>
        <taxon>Burkholderiales</taxon>
        <taxon>Alcaligenaceae</taxon>
        <taxon>Paracandidimonas</taxon>
    </lineage>
</organism>
<dbReference type="PRINTS" id="PR00420">
    <property type="entry name" value="RNGMNOXGNASE"/>
</dbReference>
<keyword evidence="2" id="KW-0479">Metal-binding</keyword>
<dbReference type="InterPro" id="IPR036188">
    <property type="entry name" value="FAD/NAD-bd_sf"/>
</dbReference>
<keyword evidence="4" id="KW-0408">Iron</keyword>
<evidence type="ECO:0000256" key="5">
    <source>
        <dbReference type="ARBA" id="ARBA00023014"/>
    </source>
</evidence>
<name>A0A4V2VRH4_9BURK</name>
<evidence type="ECO:0000256" key="3">
    <source>
        <dbReference type="ARBA" id="ARBA00023002"/>
    </source>
</evidence>
<dbReference type="GO" id="GO:0046872">
    <property type="term" value="F:metal ion binding"/>
    <property type="evidence" value="ECO:0007669"/>
    <property type="project" value="UniProtKB-KW"/>
</dbReference>
<evidence type="ECO:0000256" key="2">
    <source>
        <dbReference type="ARBA" id="ARBA00022723"/>
    </source>
</evidence>
<evidence type="ECO:0000313" key="7">
    <source>
        <dbReference type="Proteomes" id="UP000294692"/>
    </source>
</evidence>
<keyword evidence="3" id="KW-0560">Oxidoreductase</keyword>
<protein>
    <submittedName>
        <fullName evidence="6">FAD dependent oxidoreductase</fullName>
    </submittedName>
</protein>
<dbReference type="PANTHER" id="PTHR43498:SF1">
    <property type="entry name" value="COB--COM HETERODISULFIDE REDUCTASE IRON-SULFUR SUBUNIT A"/>
    <property type="match status" value="1"/>
</dbReference>
<dbReference type="EMBL" id="SMBX01000005">
    <property type="protein sequence ID" value="TCU98539.1"/>
    <property type="molecule type" value="Genomic_DNA"/>
</dbReference>
<keyword evidence="5" id="KW-0411">Iron-sulfur</keyword>
<dbReference type="InterPro" id="IPR039650">
    <property type="entry name" value="HdrA-like"/>
</dbReference>
<dbReference type="GO" id="GO:0051539">
    <property type="term" value="F:4 iron, 4 sulfur cluster binding"/>
    <property type="evidence" value="ECO:0007669"/>
    <property type="project" value="UniProtKB-KW"/>
</dbReference>
<keyword evidence="7" id="KW-1185">Reference proteome</keyword>